<dbReference type="EMBL" id="QGNW01001553">
    <property type="protein sequence ID" value="RVW36951.1"/>
    <property type="molecule type" value="Genomic_DNA"/>
</dbReference>
<name>A0A438DNC1_VITVI</name>
<sequence length="206" mass="22139">MHVISPPSTRESPFSPTPTFDTSLPVLPVSLPPLLSSALEPIVPISTPTIPIFDIPRPLQSQVIDANLSTLLIMAYLDTPQELFVSMDSLIDPHLCRTETQMDDLTFSIQQLTSLVIGSGSNTRPSTLSHETMPILQTPGDVVGEIFTPTIDIPDSTGQVDDGGKPITPILNILDQVTTPMLEGIDQVSAPVLEKIDRVVDPIIGA</sequence>
<evidence type="ECO:0000313" key="1">
    <source>
        <dbReference type="EMBL" id="RVW36951.1"/>
    </source>
</evidence>
<dbReference type="Proteomes" id="UP000288805">
    <property type="component" value="Unassembled WGS sequence"/>
</dbReference>
<comment type="caution">
    <text evidence="1">The sequence shown here is derived from an EMBL/GenBank/DDBJ whole genome shotgun (WGS) entry which is preliminary data.</text>
</comment>
<reference evidence="1 2" key="1">
    <citation type="journal article" date="2018" name="PLoS Genet.">
        <title>Population sequencing reveals clonal diversity and ancestral inbreeding in the grapevine cultivar Chardonnay.</title>
        <authorList>
            <person name="Roach M.J."/>
            <person name="Johnson D.L."/>
            <person name="Bohlmann J."/>
            <person name="van Vuuren H.J."/>
            <person name="Jones S.J."/>
            <person name="Pretorius I.S."/>
            <person name="Schmidt S.A."/>
            <person name="Borneman A.R."/>
        </authorList>
    </citation>
    <scope>NUCLEOTIDE SEQUENCE [LARGE SCALE GENOMIC DNA]</scope>
    <source>
        <strain evidence="2">cv. Chardonnay</strain>
        <tissue evidence="1">Leaf</tissue>
    </source>
</reference>
<dbReference type="AlphaFoldDB" id="A0A438DNC1"/>
<evidence type="ECO:0000313" key="2">
    <source>
        <dbReference type="Proteomes" id="UP000288805"/>
    </source>
</evidence>
<accession>A0A438DNC1</accession>
<gene>
    <name evidence="1" type="ORF">CK203_094931</name>
</gene>
<proteinExistence type="predicted"/>
<protein>
    <submittedName>
        <fullName evidence="1">Uncharacterized protein</fullName>
    </submittedName>
</protein>
<organism evidence="1 2">
    <name type="scientific">Vitis vinifera</name>
    <name type="common">Grape</name>
    <dbReference type="NCBI Taxonomy" id="29760"/>
    <lineage>
        <taxon>Eukaryota</taxon>
        <taxon>Viridiplantae</taxon>
        <taxon>Streptophyta</taxon>
        <taxon>Embryophyta</taxon>
        <taxon>Tracheophyta</taxon>
        <taxon>Spermatophyta</taxon>
        <taxon>Magnoliopsida</taxon>
        <taxon>eudicotyledons</taxon>
        <taxon>Gunneridae</taxon>
        <taxon>Pentapetalae</taxon>
        <taxon>rosids</taxon>
        <taxon>Vitales</taxon>
        <taxon>Vitaceae</taxon>
        <taxon>Viteae</taxon>
        <taxon>Vitis</taxon>
    </lineage>
</organism>